<dbReference type="AlphaFoldDB" id="F9U9K5"/>
<feature type="compositionally biased region" description="Basic and acidic residues" evidence="1">
    <location>
        <begin position="14"/>
        <end position="27"/>
    </location>
</feature>
<dbReference type="EMBL" id="AFWV01000005">
    <property type="protein sequence ID" value="EGV18803.1"/>
    <property type="molecule type" value="Genomic_DNA"/>
</dbReference>
<dbReference type="RefSeq" id="WP_007192484.1">
    <property type="nucleotide sequence ID" value="NZ_AFWV01000005.1"/>
</dbReference>
<keyword evidence="4" id="KW-1185">Reference proteome</keyword>
<organism evidence="3 4">
    <name type="scientific">Thiocapsa marina 5811</name>
    <dbReference type="NCBI Taxonomy" id="768671"/>
    <lineage>
        <taxon>Bacteria</taxon>
        <taxon>Pseudomonadati</taxon>
        <taxon>Pseudomonadota</taxon>
        <taxon>Gammaproteobacteria</taxon>
        <taxon>Chromatiales</taxon>
        <taxon>Chromatiaceae</taxon>
        <taxon>Thiocapsa</taxon>
    </lineage>
</organism>
<feature type="transmembrane region" description="Helical" evidence="2">
    <location>
        <begin position="427"/>
        <end position="446"/>
    </location>
</feature>
<keyword evidence="2" id="KW-1133">Transmembrane helix</keyword>
<sequence>MTKRDQEQTAPDAECEKHPTSRDDLKRRFGPGAVPRATDFSALIDSMAHVSEVEALEAREELTVGPRDRQWRLAVEKEGALRFTGADGGSQDADDQSERRTVRMPRLELEERLGAEVKNQPKGSGAVADNNWHEIVDLGDSPRVVEVVASTEGIPTAFRRLWLATRGLFGKTQPIEQRSAAWAIVVSTGREANVGRVDCIANPRRARGWPFLLWPLAVLLILGAFVLKPMLLFSFTTIDKGELLRNGLTPSGIQQDLHDIDVGLLQFIERWLTAPLFFEVCDWQLEPDTIPDAGDADQRLEKLASETIENNWECAARAIPIEGNEDAGQKLEVNQWLVMAVKTVQGKGSGAGEPPPPVVEVKESKVVTYIGDDKPQPGLREDGYPEQRLAAMLKHDEGTASDRVNAVFAVLGISRDYRFVGFRTNSVWALSLLLLAVIALVLLWRVSSPAVHALQFRIEKADTKGPHGTRLALQVRCGILTVPPGREKAGDWAPIHCRVTRVG</sequence>
<dbReference type="STRING" id="768671.ThimaDRAFT_1607"/>
<evidence type="ECO:0000313" key="4">
    <source>
        <dbReference type="Proteomes" id="UP000005459"/>
    </source>
</evidence>
<gene>
    <name evidence="3" type="ORF">ThimaDRAFT_1607</name>
</gene>
<name>F9U9K5_9GAMM</name>
<keyword evidence="2" id="KW-0472">Membrane</keyword>
<protein>
    <submittedName>
        <fullName evidence="3">Uncharacterized protein</fullName>
    </submittedName>
</protein>
<evidence type="ECO:0000313" key="3">
    <source>
        <dbReference type="EMBL" id="EGV18803.1"/>
    </source>
</evidence>
<accession>F9U9K5</accession>
<proteinExistence type="predicted"/>
<evidence type="ECO:0000256" key="1">
    <source>
        <dbReference type="SAM" id="MobiDB-lite"/>
    </source>
</evidence>
<dbReference type="OrthoDB" id="339049at2"/>
<keyword evidence="2" id="KW-0812">Transmembrane</keyword>
<reference evidence="3 4" key="1">
    <citation type="submission" date="2011-06" db="EMBL/GenBank/DDBJ databases">
        <title>The draft genome of Thiocapsa marina 5811.</title>
        <authorList>
            <consortium name="US DOE Joint Genome Institute (JGI-PGF)"/>
            <person name="Lucas S."/>
            <person name="Han J."/>
            <person name="Cheng J.-F."/>
            <person name="Goodwin L."/>
            <person name="Pitluck S."/>
            <person name="Peters L."/>
            <person name="Land M.L."/>
            <person name="Hauser L."/>
            <person name="Vogl K."/>
            <person name="Liu Z."/>
            <person name="Imhoff J."/>
            <person name="Thiel V."/>
            <person name="Frigaard N.-U."/>
            <person name="Bryant D."/>
            <person name="Woyke T.J."/>
        </authorList>
    </citation>
    <scope>NUCLEOTIDE SEQUENCE [LARGE SCALE GENOMIC DNA]</scope>
    <source>
        <strain evidence="3 4">5811</strain>
    </source>
</reference>
<dbReference type="Proteomes" id="UP000005459">
    <property type="component" value="Unassembled WGS sequence"/>
</dbReference>
<feature type="region of interest" description="Disordered" evidence="1">
    <location>
        <begin position="1"/>
        <end position="35"/>
    </location>
</feature>
<feature type="transmembrane region" description="Helical" evidence="2">
    <location>
        <begin position="208"/>
        <end position="227"/>
    </location>
</feature>
<feature type="region of interest" description="Disordered" evidence="1">
    <location>
        <begin position="82"/>
        <end position="101"/>
    </location>
</feature>
<evidence type="ECO:0000256" key="2">
    <source>
        <dbReference type="SAM" id="Phobius"/>
    </source>
</evidence>